<name>A0ABX6JDJ8_9FIRM</name>
<keyword evidence="7" id="KW-1185">Reference proteome</keyword>
<protein>
    <submittedName>
        <fullName evidence="6">LacI family transcriptional regulator</fullName>
    </submittedName>
</protein>
<dbReference type="PANTHER" id="PTHR30146:SF148">
    <property type="entry name" value="HTH-TYPE TRANSCRIPTIONAL REPRESSOR PURR-RELATED"/>
    <property type="match status" value="1"/>
</dbReference>
<proteinExistence type="predicted"/>
<reference evidence="6 7" key="1">
    <citation type="submission" date="2020-02" db="EMBL/GenBank/DDBJ databases">
        <title>Complete genome sequence of Blautia producta JCM 1471(T).</title>
        <authorList>
            <person name="Tourlousse D.M."/>
            <person name="Sakamoto M."/>
            <person name="Miura T."/>
            <person name="Narita K."/>
            <person name="Ohashi A."/>
            <person name="Uchino Y."/>
            <person name="Yamazoe A."/>
            <person name="Kameyama K."/>
            <person name="Terauchi J."/>
            <person name="Ohkuma M."/>
            <person name="Kawasaki H."/>
            <person name="Sekiguchi Y."/>
        </authorList>
    </citation>
    <scope>NUCLEOTIDE SEQUENCE [LARGE SCALE GENOMIC DNA]</scope>
    <source>
        <strain evidence="6 7">JCM 1471</strain>
    </source>
</reference>
<dbReference type="EMBL" id="CP048626">
    <property type="protein sequence ID" value="QIB57449.1"/>
    <property type="molecule type" value="Genomic_DNA"/>
</dbReference>
<dbReference type="PROSITE" id="PS50932">
    <property type="entry name" value="HTH_LACI_2"/>
    <property type="match status" value="1"/>
</dbReference>
<evidence type="ECO:0000259" key="5">
    <source>
        <dbReference type="PROSITE" id="PS50932"/>
    </source>
</evidence>
<evidence type="ECO:0000313" key="7">
    <source>
        <dbReference type="Proteomes" id="UP000464715"/>
    </source>
</evidence>
<evidence type="ECO:0000256" key="3">
    <source>
        <dbReference type="ARBA" id="ARBA00023125"/>
    </source>
</evidence>
<evidence type="ECO:0000313" key="6">
    <source>
        <dbReference type="EMBL" id="QIB57449.1"/>
    </source>
</evidence>
<dbReference type="Proteomes" id="UP000464715">
    <property type="component" value="Chromosome"/>
</dbReference>
<dbReference type="PANTHER" id="PTHR30146">
    <property type="entry name" value="LACI-RELATED TRANSCRIPTIONAL REPRESSOR"/>
    <property type="match status" value="1"/>
</dbReference>
<keyword evidence="4" id="KW-0804">Transcription</keyword>
<sequence>MKFKEMLENMECEKNSYKKDENVKKITMKRIAEEASVSVSCVARCVNNSGYVAEEKRRRISEVMDRLHYIPNQQAKCLRDGCSKLIGHIHVTSEENIFFTKIAATIERESFSRGYKTISIAFEEGNMEMVENQLRDLLAYRVDGIILNPGINGKIVKELGEKVKGLTIPMVMIERPADVYEVEKVLVDNTEGSYIATEKLLAAGHRKIVYLGRESEEPVEQERYHGYVQAMRGVDDTYVQRHSYFTQEYTVEHGFMKCMEILEEMKGDMPAAIFASSDILAAGVLRALYERNIKVPEDISVIGYDDTIAKFLSPPLSTMRLPVREIAEAAVVALITKLEKPGGNSGNRTVKIGPVYVERNSVRDLNRQ</sequence>
<dbReference type="Gene3D" id="3.40.50.2300">
    <property type="match status" value="2"/>
</dbReference>
<dbReference type="Pfam" id="PF13377">
    <property type="entry name" value="Peripla_BP_3"/>
    <property type="match status" value="1"/>
</dbReference>
<dbReference type="SMART" id="SM00354">
    <property type="entry name" value="HTH_LACI"/>
    <property type="match status" value="1"/>
</dbReference>
<organism evidence="6 7">
    <name type="scientific">Blautia producta ATCC 27340 = DSM 2950</name>
    <dbReference type="NCBI Taxonomy" id="1121114"/>
    <lineage>
        <taxon>Bacteria</taxon>
        <taxon>Bacillati</taxon>
        <taxon>Bacillota</taxon>
        <taxon>Clostridia</taxon>
        <taxon>Lachnospirales</taxon>
        <taxon>Lachnospiraceae</taxon>
        <taxon>Blautia</taxon>
    </lineage>
</organism>
<evidence type="ECO:0000256" key="2">
    <source>
        <dbReference type="ARBA" id="ARBA00023015"/>
    </source>
</evidence>
<dbReference type="InterPro" id="IPR046335">
    <property type="entry name" value="LacI/GalR-like_sensor"/>
</dbReference>
<dbReference type="Gene3D" id="1.10.260.40">
    <property type="entry name" value="lambda repressor-like DNA-binding domains"/>
    <property type="match status" value="1"/>
</dbReference>
<evidence type="ECO:0000256" key="4">
    <source>
        <dbReference type="ARBA" id="ARBA00023163"/>
    </source>
</evidence>
<keyword evidence="3" id="KW-0238">DNA-binding</keyword>
<feature type="domain" description="HTH lacI-type" evidence="5">
    <location>
        <begin position="26"/>
        <end position="80"/>
    </location>
</feature>
<dbReference type="SUPFAM" id="SSF47413">
    <property type="entry name" value="lambda repressor-like DNA-binding domains"/>
    <property type="match status" value="1"/>
</dbReference>
<gene>
    <name evidence="6" type="ORF">GXM18_23035</name>
</gene>
<keyword evidence="1" id="KW-0678">Repressor</keyword>
<accession>A0ABX6JDJ8</accession>
<dbReference type="InterPro" id="IPR000843">
    <property type="entry name" value="HTH_LacI"/>
</dbReference>
<keyword evidence="2" id="KW-0805">Transcription regulation</keyword>
<dbReference type="InterPro" id="IPR028082">
    <property type="entry name" value="Peripla_BP_I"/>
</dbReference>
<dbReference type="Pfam" id="PF00356">
    <property type="entry name" value="LacI"/>
    <property type="match status" value="1"/>
</dbReference>
<dbReference type="SUPFAM" id="SSF53822">
    <property type="entry name" value="Periplasmic binding protein-like I"/>
    <property type="match status" value="1"/>
</dbReference>
<evidence type="ECO:0000256" key="1">
    <source>
        <dbReference type="ARBA" id="ARBA00022491"/>
    </source>
</evidence>
<dbReference type="CDD" id="cd06267">
    <property type="entry name" value="PBP1_LacI_sugar_binding-like"/>
    <property type="match status" value="1"/>
</dbReference>
<dbReference type="InterPro" id="IPR010982">
    <property type="entry name" value="Lambda_DNA-bd_dom_sf"/>
</dbReference>
<dbReference type="CDD" id="cd01392">
    <property type="entry name" value="HTH_LacI"/>
    <property type="match status" value="1"/>
</dbReference>